<feature type="transmembrane region" description="Helical" evidence="8">
    <location>
        <begin position="361"/>
        <end position="379"/>
    </location>
</feature>
<feature type="transmembrane region" description="Helical" evidence="8">
    <location>
        <begin position="72"/>
        <end position="94"/>
    </location>
</feature>
<keyword evidence="2" id="KW-1003">Cell membrane</keyword>
<evidence type="ECO:0000313" key="10">
    <source>
        <dbReference type="Proteomes" id="UP000265341"/>
    </source>
</evidence>
<sequence length="481" mass="51907">MLGTFSSRVLGLVRQIVINNLFAPLLTDAFNIATRVPNLFRELVAEGAVTNALVPVLSALPADEGEVFKRRFAALLFALNLLLLGLGLLLAPWIADLLVDSSSPFARGPGFELLVYQIRLVMPFLLFISMAALFSAFLQSQERFGLVAFAPLALNVVSIIIMLIWPGSATALALSYTLGAMVQAVVLLPSLKGFRLELKGHRAVREALWRMGPFAFTTSLRQFLNLVLTNVLTRYAVGAQTAFINAEVIFQTALGILAVSPAMALYPRLVQMGNAQDYAGIRSLLERSIERLGVLLGFAGAMLAALAPWIVGAVFSFGGLDPTVRKFTAAVLLAYGFALLPWGINQLMLRAFYATGEIRRAVQVSAVIFALNTLGYWLLRDAGLLWLNLSTAVAGLVGLLAYVGRLERLSILSVHWLLRLLLKVVGAAAPAGLLAYLVARPFGTPELFLSNLPPLLVGGLVGAGVFVAFARLLRLPLRLGR</sequence>
<keyword evidence="4" id="KW-0133">Cell shape</keyword>
<name>A0A399EXG2_9DEIN</name>
<feature type="transmembrane region" description="Helical" evidence="8">
    <location>
        <begin position="171"/>
        <end position="188"/>
    </location>
</feature>
<evidence type="ECO:0000313" key="9">
    <source>
        <dbReference type="EMBL" id="RIH88413.1"/>
    </source>
</evidence>
<evidence type="ECO:0000256" key="7">
    <source>
        <dbReference type="ARBA" id="ARBA00023136"/>
    </source>
</evidence>
<dbReference type="PANTHER" id="PTHR47019">
    <property type="entry name" value="LIPID II FLIPPASE MURJ"/>
    <property type="match status" value="1"/>
</dbReference>
<keyword evidence="3 8" id="KW-0812">Transmembrane</keyword>
<dbReference type="GO" id="GO:0009252">
    <property type="term" value="P:peptidoglycan biosynthetic process"/>
    <property type="evidence" value="ECO:0007669"/>
    <property type="project" value="UniProtKB-KW"/>
</dbReference>
<dbReference type="GO" id="GO:0008360">
    <property type="term" value="P:regulation of cell shape"/>
    <property type="evidence" value="ECO:0007669"/>
    <property type="project" value="UniProtKB-KW"/>
</dbReference>
<feature type="transmembrane region" description="Helical" evidence="8">
    <location>
        <begin position="327"/>
        <end position="349"/>
    </location>
</feature>
<feature type="transmembrane region" description="Helical" evidence="8">
    <location>
        <begin position="292"/>
        <end position="315"/>
    </location>
</feature>
<dbReference type="InterPro" id="IPR004268">
    <property type="entry name" value="MurJ"/>
</dbReference>
<keyword evidence="6 8" id="KW-1133">Transmembrane helix</keyword>
<dbReference type="AlphaFoldDB" id="A0A399EXG2"/>
<dbReference type="PANTHER" id="PTHR47019:SF1">
    <property type="entry name" value="LIPID II FLIPPASE MURJ"/>
    <property type="match status" value="1"/>
</dbReference>
<protein>
    <submittedName>
        <fullName evidence="9">Putative lipid II flippase MurJ</fullName>
    </submittedName>
</protein>
<feature type="transmembrane region" description="Helical" evidence="8">
    <location>
        <begin position="208"/>
        <end position="228"/>
    </location>
</feature>
<evidence type="ECO:0000256" key="5">
    <source>
        <dbReference type="ARBA" id="ARBA00022984"/>
    </source>
</evidence>
<evidence type="ECO:0000256" key="1">
    <source>
        <dbReference type="ARBA" id="ARBA00004651"/>
    </source>
</evidence>
<reference evidence="9 10" key="1">
    <citation type="submission" date="2018-08" db="EMBL/GenBank/DDBJ databases">
        <title>Meiothermus roseus NBRC 110900 genome sequencing project.</title>
        <authorList>
            <person name="Da Costa M.S."/>
            <person name="Albuquerque L."/>
            <person name="Raposo P."/>
            <person name="Froufe H.J.C."/>
            <person name="Barroso C.S."/>
            <person name="Egas C."/>
        </authorList>
    </citation>
    <scope>NUCLEOTIDE SEQUENCE [LARGE SCALE GENOMIC DNA]</scope>
    <source>
        <strain evidence="9 10">NBRC 110900</strain>
    </source>
</reference>
<dbReference type="EMBL" id="QWLA01000010">
    <property type="protein sequence ID" value="RIH88413.1"/>
    <property type="molecule type" value="Genomic_DNA"/>
</dbReference>
<feature type="transmembrane region" description="Helical" evidence="8">
    <location>
        <begin position="248"/>
        <end position="266"/>
    </location>
</feature>
<evidence type="ECO:0000256" key="3">
    <source>
        <dbReference type="ARBA" id="ARBA00022692"/>
    </source>
</evidence>
<comment type="subcellular location">
    <subcellularLocation>
        <location evidence="1">Cell membrane</location>
        <topology evidence="1">Multi-pass membrane protein</topology>
    </subcellularLocation>
</comment>
<keyword evidence="5" id="KW-0573">Peptidoglycan synthesis</keyword>
<evidence type="ECO:0000256" key="8">
    <source>
        <dbReference type="SAM" id="Phobius"/>
    </source>
</evidence>
<feature type="transmembrane region" description="Helical" evidence="8">
    <location>
        <begin position="385"/>
        <end position="404"/>
    </location>
</feature>
<organism evidence="9 10">
    <name type="scientific">Calidithermus roseus</name>
    <dbReference type="NCBI Taxonomy" id="1644118"/>
    <lineage>
        <taxon>Bacteria</taxon>
        <taxon>Thermotogati</taxon>
        <taxon>Deinococcota</taxon>
        <taxon>Deinococci</taxon>
        <taxon>Thermales</taxon>
        <taxon>Thermaceae</taxon>
        <taxon>Calidithermus</taxon>
    </lineage>
</organism>
<keyword evidence="7 8" id="KW-0472">Membrane</keyword>
<dbReference type="GO" id="GO:0015648">
    <property type="term" value="F:lipid-linked peptidoglycan transporter activity"/>
    <property type="evidence" value="ECO:0007669"/>
    <property type="project" value="TreeGrafter"/>
</dbReference>
<feature type="transmembrane region" description="Helical" evidence="8">
    <location>
        <begin position="416"/>
        <end position="439"/>
    </location>
</feature>
<dbReference type="Proteomes" id="UP000265341">
    <property type="component" value="Unassembled WGS sequence"/>
</dbReference>
<evidence type="ECO:0000256" key="2">
    <source>
        <dbReference type="ARBA" id="ARBA00022475"/>
    </source>
</evidence>
<dbReference type="Pfam" id="PF03023">
    <property type="entry name" value="MurJ"/>
    <property type="match status" value="1"/>
</dbReference>
<feature type="transmembrane region" description="Helical" evidence="8">
    <location>
        <begin position="114"/>
        <end position="137"/>
    </location>
</feature>
<dbReference type="InterPro" id="IPR051050">
    <property type="entry name" value="Lipid_II_flippase_MurJ/MviN"/>
</dbReference>
<dbReference type="NCBIfam" id="TIGR01695">
    <property type="entry name" value="murJ_mviN"/>
    <property type="match status" value="1"/>
</dbReference>
<proteinExistence type="predicted"/>
<dbReference type="GO" id="GO:0034204">
    <property type="term" value="P:lipid translocation"/>
    <property type="evidence" value="ECO:0007669"/>
    <property type="project" value="TreeGrafter"/>
</dbReference>
<keyword evidence="10" id="KW-1185">Reference proteome</keyword>
<comment type="caution">
    <text evidence="9">The sequence shown here is derived from an EMBL/GenBank/DDBJ whole genome shotgun (WGS) entry which is preliminary data.</text>
</comment>
<evidence type="ECO:0000256" key="6">
    <source>
        <dbReference type="ARBA" id="ARBA00022989"/>
    </source>
</evidence>
<gene>
    <name evidence="9" type="primary">murJ</name>
    <name evidence="9" type="ORF">Mrose_00822</name>
</gene>
<dbReference type="GO" id="GO:0005886">
    <property type="term" value="C:plasma membrane"/>
    <property type="evidence" value="ECO:0007669"/>
    <property type="project" value="UniProtKB-SubCell"/>
</dbReference>
<accession>A0A399EXG2</accession>
<evidence type="ECO:0000256" key="4">
    <source>
        <dbReference type="ARBA" id="ARBA00022960"/>
    </source>
</evidence>
<dbReference type="PRINTS" id="PR01806">
    <property type="entry name" value="VIRFACTRMVIN"/>
</dbReference>
<feature type="transmembrane region" description="Helical" evidence="8">
    <location>
        <begin position="451"/>
        <end position="473"/>
    </location>
</feature>
<feature type="transmembrane region" description="Helical" evidence="8">
    <location>
        <begin position="144"/>
        <end position="165"/>
    </location>
</feature>